<sequence length="230" mass="26241">VPSLFHKARKHLSDNHTATFTVTLKPHCHNMTINAAAAFFNIPDFCAVLGYYFLLKQTYADCCGQCKSSSNVNLPFSCVHVWHNFHMQQYSAQDQRIVLPSHTIQVLPPSPNMPFGWCNTVLMNDTDGSAEHTSKELSSGEFSADLPHCLLLINFLECRIVQVWIIFTPMPSHPTNNLPPVYIYGQFFKFSTSHRESLDSVDVFKPTPHINMFLLHWHMRSNGQRMGDIM</sequence>
<gene>
    <name evidence="2" type="ORF">PILCRDRAFT_73629</name>
</gene>
<dbReference type="Pfam" id="PF20722">
    <property type="entry name" value="DUF6830"/>
    <property type="match status" value="1"/>
</dbReference>
<dbReference type="AlphaFoldDB" id="A0A0C3FJK8"/>
<protein>
    <recommendedName>
        <fullName evidence="1">DUF6830 domain-containing protein</fullName>
    </recommendedName>
</protein>
<evidence type="ECO:0000313" key="3">
    <source>
        <dbReference type="Proteomes" id="UP000054166"/>
    </source>
</evidence>
<dbReference type="InterPro" id="IPR049233">
    <property type="entry name" value="DUF6830"/>
</dbReference>
<dbReference type="EMBL" id="KN833006">
    <property type="protein sequence ID" value="KIM80064.1"/>
    <property type="molecule type" value="Genomic_DNA"/>
</dbReference>
<evidence type="ECO:0000259" key="1">
    <source>
        <dbReference type="Pfam" id="PF20722"/>
    </source>
</evidence>
<reference evidence="3" key="2">
    <citation type="submission" date="2015-01" db="EMBL/GenBank/DDBJ databases">
        <title>Evolutionary Origins and Diversification of the Mycorrhizal Mutualists.</title>
        <authorList>
            <consortium name="DOE Joint Genome Institute"/>
            <consortium name="Mycorrhizal Genomics Consortium"/>
            <person name="Kohler A."/>
            <person name="Kuo A."/>
            <person name="Nagy L.G."/>
            <person name="Floudas D."/>
            <person name="Copeland A."/>
            <person name="Barry K.W."/>
            <person name="Cichocki N."/>
            <person name="Veneault-Fourrey C."/>
            <person name="LaButti K."/>
            <person name="Lindquist E.A."/>
            <person name="Lipzen A."/>
            <person name="Lundell T."/>
            <person name="Morin E."/>
            <person name="Murat C."/>
            <person name="Riley R."/>
            <person name="Ohm R."/>
            <person name="Sun H."/>
            <person name="Tunlid A."/>
            <person name="Henrissat B."/>
            <person name="Grigoriev I.V."/>
            <person name="Hibbett D.S."/>
            <person name="Martin F."/>
        </authorList>
    </citation>
    <scope>NUCLEOTIDE SEQUENCE [LARGE SCALE GENOMIC DNA]</scope>
    <source>
        <strain evidence="3">F 1598</strain>
    </source>
</reference>
<dbReference type="OrthoDB" id="3232986at2759"/>
<name>A0A0C3FJK8_PILCF</name>
<dbReference type="InParanoid" id="A0A0C3FJK8"/>
<dbReference type="HOGENOM" id="CLU_1207321_0_0_1"/>
<feature type="domain" description="DUF6830" evidence="1">
    <location>
        <begin position="15"/>
        <end position="126"/>
    </location>
</feature>
<proteinExistence type="predicted"/>
<reference evidence="2 3" key="1">
    <citation type="submission" date="2014-04" db="EMBL/GenBank/DDBJ databases">
        <authorList>
            <consortium name="DOE Joint Genome Institute"/>
            <person name="Kuo A."/>
            <person name="Tarkka M."/>
            <person name="Buscot F."/>
            <person name="Kohler A."/>
            <person name="Nagy L.G."/>
            <person name="Floudas D."/>
            <person name="Copeland A."/>
            <person name="Barry K.W."/>
            <person name="Cichocki N."/>
            <person name="Veneault-Fourrey C."/>
            <person name="LaButti K."/>
            <person name="Lindquist E.A."/>
            <person name="Lipzen A."/>
            <person name="Lundell T."/>
            <person name="Morin E."/>
            <person name="Murat C."/>
            <person name="Sun H."/>
            <person name="Tunlid A."/>
            <person name="Henrissat B."/>
            <person name="Grigoriev I.V."/>
            <person name="Hibbett D.S."/>
            <person name="Martin F."/>
            <person name="Nordberg H.P."/>
            <person name="Cantor M.N."/>
            <person name="Hua S.X."/>
        </authorList>
    </citation>
    <scope>NUCLEOTIDE SEQUENCE [LARGE SCALE GENOMIC DNA]</scope>
    <source>
        <strain evidence="2 3">F 1598</strain>
    </source>
</reference>
<evidence type="ECO:0000313" key="2">
    <source>
        <dbReference type="EMBL" id="KIM80064.1"/>
    </source>
</evidence>
<accession>A0A0C3FJK8</accession>
<feature type="non-terminal residue" evidence="2">
    <location>
        <position position="1"/>
    </location>
</feature>
<dbReference type="Proteomes" id="UP000054166">
    <property type="component" value="Unassembled WGS sequence"/>
</dbReference>
<keyword evidence="3" id="KW-1185">Reference proteome</keyword>
<organism evidence="2 3">
    <name type="scientific">Piloderma croceum (strain F 1598)</name>
    <dbReference type="NCBI Taxonomy" id="765440"/>
    <lineage>
        <taxon>Eukaryota</taxon>
        <taxon>Fungi</taxon>
        <taxon>Dikarya</taxon>
        <taxon>Basidiomycota</taxon>
        <taxon>Agaricomycotina</taxon>
        <taxon>Agaricomycetes</taxon>
        <taxon>Agaricomycetidae</taxon>
        <taxon>Atheliales</taxon>
        <taxon>Atheliaceae</taxon>
        <taxon>Piloderma</taxon>
    </lineage>
</organism>